<dbReference type="GO" id="GO:0003676">
    <property type="term" value="F:nucleic acid binding"/>
    <property type="evidence" value="ECO:0007669"/>
    <property type="project" value="InterPro"/>
</dbReference>
<feature type="region of interest" description="Disordered" evidence="1">
    <location>
        <begin position="164"/>
        <end position="203"/>
    </location>
</feature>
<sequence>MIVKDLIDFERRCWKENVVRALFNQNEVRAIKKIPIGSEQVPDRITWHFTRDGNYSVKSGYKLLASETIQEEDNAQSSNGMQYCRTWRKIWKLNVATKLQNFLWRACRNIIPTKENLVKRHCSYDPVCVRCNEDVESLEHILFSARLLKRHGEPLTLAIPQEEKDLKRGRPDRGLEPGGSEFMEFEEGTTSTNRPQRTNQQAWRPPQRGFIKLNCDVAFDSSSGDTGIAVVCRDHNGELVDGASFFTQANSVDVAEALAVRLATRLACRRGWRNVIFESDNKDLVGRLCSTSKKDRWYTRTIELDIASLTCFFDSFSFSFVHRSANRAADWVAKNTRKRCCPVDWMYSPPADLVGFLN</sequence>
<evidence type="ECO:0000313" key="4">
    <source>
        <dbReference type="EMBL" id="OMP07814.1"/>
    </source>
</evidence>
<dbReference type="STRING" id="93759.A0A1R3KL71"/>
<dbReference type="Proteomes" id="UP000187203">
    <property type="component" value="Unassembled WGS sequence"/>
</dbReference>
<keyword evidence="5" id="KW-1185">Reference proteome</keyword>
<dbReference type="PANTHER" id="PTHR47074:SF61">
    <property type="entry name" value="RNASE H TYPE-1 DOMAIN-CONTAINING PROTEIN"/>
    <property type="match status" value="1"/>
</dbReference>
<organism evidence="4 5">
    <name type="scientific">Corchorus olitorius</name>
    <dbReference type="NCBI Taxonomy" id="93759"/>
    <lineage>
        <taxon>Eukaryota</taxon>
        <taxon>Viridiplantae</taxon>
        <taxon>Streptophyta</taxon>
        <taxon>Embryophyta</taxon>
        <taxon>Tracheophyta</taxon>
        <taxon>Spermatophyta</taxon>
        <taxon>Magnoliopsida</taxon>
        <taxon>eudicotyledons</taxon>
        <taxon>Gunneridae</taxon>
        <taxon>Pentapetalae</taxon>
        <taxon>rosids</taxon>
        <taxon>malvids</taxon>
        <taxon>Malvales</taxon>
        <taxon>Malvaceae</taxon>
        <taxon>Grewioideae</taxon>
        <taxon>Apeibeae</taxon>
        <taxon>Corchorus</taxon>
    </lineage>
</organism>
<evidence type="ECO:0000259" key="3">
    <source>
        <dbReference type="Pfam" id="PF13966"/>
    </source>
</evidence>
<evidence type="ECO:0008006" key="6">
    <source>
        <dbReference type="Google" id="ProtNLM"/>
    </source>
</evidence>
<dbReference type="CDD" id="cd06222">
    <property type="entry name" value="RNase_H_like"/>
    <property type="match status" value="1"/>
</dbReference>
<reference evidence="5" key="1">
    <citation type="submission" date="2013-09" db="EMBL/GenBank/DDBJ databases">
        <title>Corchorus olitorius genome sequencing.</title>
        <authorList>
            <person name="Alam M."/>
            <person name="Haque M.S."/>
            <person name="Islam M.S."/>
            <person name="Emdad E.M."/>
            <person name="Islam M.M."/>
            <person name="Ahmed B."/>
            <person name="Halim A."/>
            <person name="Hossen Q.M.M."/>
            <person name="Hossain M.Z."/>
            <person name="Ahmed R."/>
            <person name="Khan M.M."/>
            <person name="Islam R."/>
            <person name="Rashid M.M."/>
            <person name="Khan S.A."/>
            <person name="Rahman M.S."/>
            <person name="Alam M."/>
            <person name="Yahiya A.S."/>
            <person name="Khan M.S."/>
            <person name="Azam M.S."/>
            <person name="Haque T."/>
            <person name="Lashkar M.Z.H."/>
            <person name="Akhand A.I."/>
            <person name="Morshed G."/>
            <person name="Roy S."/>
            <person name="Uddin K.S."/>
            <person name="Rabeya T."/>
            <person name="Hossain A.S."/>
            <person name="Chowdhury A."/>
            <person name="Snigdha A.R."/>
            <person name="Mortoza M.S."/>
            <person name="Matin S.A."/>
            <person name="Hoque S.M.E."/>
            <person name="Islam M.K."/>
            <person name="Roy D.K."/>
            <person name="Haider R."/>
            <person name="Moosa M.M."/>
            <person name="Elias S.M."/>
            <person name="Hasan A.M."/>
            <person name="Jahan S."/>
            <person name="Shafiuddin M."/>
            <person name="Mahmood N."/>
            <person name="Shommy N.S."/>
        </authorList>
    </citation>
    <scope>NUCLEOTIDE SEQUENCE [LARGE SCALE GENOMIC DNA]</scope>
    <source>
        <strain evidence="5">cv. O-4</strain>
    </source>
</reference>
<feature type="compositionally biased region" description="Polar residues" evidence="1">
    <location>
        <begin position="188"/>
        <end position="202"/>
    </location>
</feature>
<dbReference type="AlphaFoldDB" id="A0A1R3KL71"/>
<dbReference type="GO" id="GO:0004523">
    <property type="term" value="F:RNA-DNA hybrid ribonuclease activity"/>
    <property type="evidence" value="ECO:0007669"/>
    <property type="project" value="InterPro"/>
</dbReference>
<dbReference type="PANTHER" id="PTHR47074">
    <property type="entry name" value="BNAC02G40300D PROTEIN"/>
    <property type="match status" value="1"/>
</dbReference>
<evidence type="ECO:0000256" key="1">
    <source>
        <dbReference type="SAM" id="MobiDB-lite"/>
    </source>
</evidence>
<dbReference type="InterPro" id="IPR002156">
    <property type="entry name" value="RNaseH_domain"/>
</dbReference>
<dbReference type="InterPro" id="IPR026960">
    <property type="entry name" value="RVT-Znf"/>
</dbReference>
<evidence type="ECO:0000259" key="2">
    <source>
        <dbReference type="Pfam" id="PF13456"/>
    </source>
</evidence>
<dbReference type="InterPro" id="IPR036397">
    <property type="entry name" value="RNaseH_sf"/>
</dbReference>
<dbReference type="SUPFAM" id="SSF53098">
    <property type="entry name" value="Ribonuclease H-like"/>
    <property type="match status" value="1"/>
</dbReference>
<proteinExistence type="predicted"/>
<comment type="caution">
    <text evidence="4">The sequence shown here is derived from an EMBL/GenBank/DDBJ whole genome shotgun (WGS) entry which is preliminary data.</text>
</comment>
<dbReference type="InterPro" id="IPR044730">
    <property type="entry name" value="RNase_H-like_dom_plant"/>
</dbReference>
<feature type="domain" description="RNase H type-1" evidence="2">
    <location>
        <begin position="214"/>
        <end position="335"/>
    </location>
</feature>
<dbReference type="EMBL" id="AWUE01013036">
    <property type="protein sequence ID" value="OMP07814.1"/>
    <property type="molecule type" value="Genomic_DNA"/>
</dbReference>
<evidence type="ECO:0000313" key="5">
    <source>
        <dbReference type="Proteomes" id="UP000187203"/>
    </source>
</evidence>
<dbReference type="InterPro" id="IPR012337">
    <property type="entry name" value="RNaseH-like_sf"/>
</dbReference>
<feature type="compositionally biased region" description="Basic and acidic residues" evidence="1">
    <location>
        <begin position="164"/>
        <end position="175"/>
    </location>
</feature>
<name>A0A1R3KL71_9ROSI</name>
<accession>A0A1R3KL71</accession>
<dbReference type="Pfam" id="PF13456">
    <property type="entry name" value="RVT_3"/>
    <property type="match status" value="1"/>
</dbReference>
<dbReference type="OrthoDB" id="998819at2759"/>
<protein>
    <recommendedName>
        <fullName evidence="6">RNase H type-1 domain-containing protein</fullName>
    </recommendedName>
</protein>
<gene>
    <name evidence="4" type="ORF">COLO4_07023</name>
</gene>
<dbReference type="Pfam" id="PF13966">
    <property type="entry name" value="zf-RVT"/>
    <property type="match status" value="1"/>
</dbReference>
<dbReference type="Gene3D" id="3.30.420.10">
    <property type="entry name" value="Ribonuclease H-like superfamily/Ribonuclease H"/>
    <property type="match status" value="1"/>
</dbReference>
<dbReference type="InterPro" id="IPR052929">
    <property type="entry name" value="RNase_H-like_EbsB-rel"/>
</dbReference>
<feature type="domain" description="Reverse transcriptase zinc-binding" evidence="3">
    <location>
        <begin position="55"/>
        <end position="148"/>
    </location>
</feature>